<feature type="region of interest" description="Disordered" evidence="1">
    <location>
        <begin position="3897"/>
        <end position="3929"/>
    </location>
</feature>
<dbReference type="InterPro" id="IPR015943">
    <property type="entry name" value="WD40/YVTN_repeat-like_dom_sf"/>
</dbReference>
<protein>
    <submittedName>
        <fullName evidence="4">Uncharacterized protein</fullName>
    </submittedName>
</protein>
<dbReference type="EMBL" id="CAXLJL010000201">
    <property type="protein sequence ID" value="CAL5134469.1"/>
    <property type="molecule type" value="Genomic_DNA"/>
</dbReference>
<evidence type="ECO:0000256" key="1">
    <source>
        <dbReference type="SAM" id="MobiDB-lite"/>
    </source>
</evidence>
<feature type="compositionally biased region" description="Polar residues" evidence="1">
    <location>
        <begin position="3999"/>
        <end position="4009"/>
    </location>
</feature>
<gene>
    <name evidence="4" type="ORF">CDAUBV1_LOCUS7846</name>
</gene>
<feature type="region of interest" description="Disordered" evidence="1">
    <location>
        <begin position="2525"/>
        <end position="2573"/>
    </location>
</feature>
<dbReference type="InterPro" id="IPR023362">
    <property type="entry name" value="PH-BEACH_dom"/>
</dbReference>
<feature type="compositionally biased region" description="Polar residues" evidence="1">
    <location>
        <begin position="2207"/>
        <end position="2217"/>
    </location>
</feature>
<feature type="domain" description="BEACH-type PH" evidence="3">
    <location>
        <begin position="3055"/>
        <end position="3169"/>
    </location>
</feature>
<sequence length="4291" mass="475098">MNIITPDWTAHLTFSSVACRQACIADTRMRCADLDVFLELDLARCDSEDPIAGIVRAMCSTLCSLIDSVRGLCTTPIDRPHEAASTSLIQAACHLISPDLGRVNTFWLVVSITLVRCALRISDPRILSCYSSNDPWHALWRYFSSLSEVNNTASLEYLTPLMHELIIQDLDDPQMMTNGSDHRIYLTSLVYITLKHSSLNTEFLRLIVDLFRTHFDHFNSRLFSSPSITEQLISAFWWAFVTIDDQVQISSLAFLVVSLLRKLPSDKLSALLSNLLPPLTDQLLTKGFNAPLSCFSALVSTFIRTFDPSSVPDRTVFECLLQFTMIPFFLYPITHASNSAISDCSVSFTSTVDRVYRGQSFIRLWFQLLDLTMFIGLTATTFDLVCVCLDCFLQCDRYSLATLINQTPELLRSLMRFLLKPVHLDARCSPPTSVCSSALLPPLFWELTMDRTLEVTAALLGLQCKNITKSSCLSRGTELRSSVSHASSNQDRFSVGNSPDAQFAWSMLSSLLLLLDAKSTSPGPVRVVHCIATKLIGQLRTREFSLPGHTIHQSIPVWAVFHIRDLVRQYQFTTVPGETPTSDISRISELCGDIRPPLLVFLETQYKPFSECDDYLSQTLVRVFTEELFPLLNDIAPGIVFTEVLPKLSVFEYSQDSVIELEGDDEFSASSTTSLKQTSTPLVVLFLTKLLIRLIPRSTQNSESLSRGFHISLDDTRISSMWIQCADHMASLYREVMKNHRIVRASEAPWKSRRVGNYTAQLEDVLSQILSCITSLPGHAGIRNALFRLLRLFLFGCTSKPSHVDDTRQLSQLNPRQLRLILSAILEDLKNPSIRNCGTEQCSLASDLLDVLLCWSRSVEVLSPSAYSTWPQSGASGFMPYACNTCSLFPDRDWVDTNRNQTATRTGLMAIEQWLTKNATKETKAFHVCSFAMTHLAYSSDEFWFAPAVKEVKVLSTPDGSATSDRNPSTNTSKEGKESYDASYTSLTVSSWLQVPVISAPLQQATHSDSLTEEDILNLIANDDLLHVLSFSGITDQTGTSPKYDRADISSPWSVQVSLVIDGQFVTTTDLPLADAAVPESSKISPSHGQRTLVYFGHRPQSVQLRQSHLPGVHNSFDLGSVFVFIDHRTPLPSSTEDSKRLALSLALLGPDWSGCFDSLEPRSTYQSIGSCVLRRLFRRMSRSPGQTEAATNLMIDASKLLLSTQWLDQVKRYVHDYLFAFIPGHSPDRIVCRSSHMPSLSDPTSPIVEAQPELSSSHINPVTTDVLTSSPLWMFDRKHSLQFFSLSVLFSPQKTGNPPSEDVSLRLLPAFILSHHKVDLDLAFEPHGSLDVAIYLLGKTVCREKNHGCRDSELRTQLQCQTLQLLFTLLNNSTTMASQFFAPALPHPGIEQDVDQRRHHSVSGVVMMKNPLPLSVGHCFLARLFRHPLFASTSACIVQVLVQQLFALVSAGLACNQFGGLGEPHSPVFLLMDPSLLRTLISFGPVGFWFPSVGCLHTSIPGCSRGEQQFWDAFVQKGLLPHTYDVLSTVFATYPTANASTPAALTALFLDRWDILVVAYSSFREHFPERQSLMPSSPSVSDSQLDAIVKQWPLNSLLKLTFCRLLWPVSLIGAQNPLTKTQQLKGDREIRSTFNRICRLVISSDADMYLLAAEQVFATTDGLVPFRRANSGLADTDWEWWHFLTSQCVQDEHWLLWRKPPEKIFHSDHPPCKGIGLNLPIIPTVMERTESSDTVQSNDKLVAVDSDKKIGHPPSIVDWSSLPRNEATAAEINAMAKFSANLTSSEDRSLSVATQRPLNLSLPSFSEEEEDLAGGLEGSKQSHNEVQVNKSGLDSIQDSVVEASVSLEDESDTGSGALPIITQTSPMSPIDEMHENQQADGNTSSEGVRFDEVSVTGKVDSPTFSSRESLDSVNPDNILAINRVKDVIEHTTLAVELRQQFGAAIVLCLEKVWSACQSHDKQNQSMCGVHSMTFFPPDEADFINFPSEEDESKFNLHPSSASFYTDTPSAVHSVRPPLWLVHSLTGHPWVRMREAALSAYFVWLQHMTVTNQVDSFLQTTEQSSQNANPSPGSRYGLQSSHPIMVQLLRRSSALHLSDPESQVRSGYKHRHMCSPRLMNLAFDLVLSGLTQVSHPRKPSHVSARSPSPECKRPSNMLDDAAPCTKTPPNNFPTSKHPRHSSPQPRIFSLVSSTPCTSSESEPDAPTQISYVQNHPQPESGPLNVASDQNRLESGFSILMAVLIASTVDAIMSCIPAKDVSSSLVSGTPEVRLCSRGLSTLIILLQIQENCLFPAALRSGLLPTLYNIAWLLELAVARYEALKHGKSQKKEDNYISNNTPTSAFSRLLTQLNRLVARVANWSMNESLFRQTDGEGDSDVRFTLITGFLRHLLSMSPYHPPLSDIQLRIADQGSVSRCLVRRVLYSLLDTLTRQFDQAANKLCQMTEQTSGLTVPDNESEYVNKIVRLFKQLTWVVEFTVEILALTPLPDDEEAEFLRSFDPVTGKFKEFQCNHRFLRTSDEDVSTTDAIGAPHSRRKFDRARPASRSRDTRSHSSAHLTRSHSSSAGSDTRPETCALTTTNAIRSDVSSYAYFQLSLDQALLTSIFTTAAHIQSASVFKLPERKYTPVTSSDCLTLFCKALGRLLIRKTQKPPADVAIDPLIAYFLRLCSEDLVVLDACLASLPQKLSLVLWTHLVDLENWLVSFMASEFVVRATVTPSSYGCCSSNSVLRSCSLPCLPECHTTFLIFGRLEQLFYTIHSLLSARVDTLPSGVHSDTGAGNSTGTLSSSTSSLNFLSATLPQPFIRKHNSAISLPMKYLARRRELLSTGSKKQGLCLDSLSMEDLIDLHSSVRKNNTQKSRLPLLLNLLLPSSSGFYGHSPHSSPISRTAKSVGDSRTSVKNKKYTTKHLFGQAHHQCIDGHSVWREALGERLRITGPLGTVLWARLADRLGNTGSPFHCSSSAPGFRYVDPVEGPMRQRRRNFLSHLPLADRLVHEDRRAWLAHRRDPHPLASLVGLPAHVDPPSGRAACIWYELPLYLPLPSTPLVQLASASRNRSIGAWACRLVGLVHVPPLEGDLVLGQTWLRFQHDLSDESVIGSLTTSATYVNPADRLWLAWSLSSIDRVEERRFALRDVAVEIFTNGTGINAPTLLAMHSTKDRDRFVQALQTQLDVLNNSKSFSLGSAISPGSPESQKEGNSTGNRPPARFPHRLSEQRRQQLRRLQAAQRLWLDGQLSNFAYLMELNSGAGRTYNDLMQYPIFPWTIRDYESAVLDLGHPGTYRRLDRPIAVQSDERASAVAAHYAQAEQHAKSLLRELADPKDGTASITESKGMPARLAGVICPPYHYPSHCSNEAIVLNFLVRLLPHAIRHLRFQDNNFDVPDRLFHSVATTWRLSTTSITCVKELVPEFYFCPELFVNSAGLALGCRQPGNLVDDVEMPPWAKNSPRLFTLVCRAALESDYVTTLLPAWIDLTFGYQQTGKNAKEALNLYHPYTYFGAIDVDQIEDPIRAQAVEAMISNYGQTPKQLFRRRPHPSRFSPARMNMSALVAPPSMSQSVSSPALPIMPGNANRAFGANEFLNLTDHSKGPKEVLASTVHSQYQASDVNAADEYQRHNVLPPHCEVTPLETVIGLRWGSWAGSPHASPLQVITQFRPFSSNPDHHHDPLEASSDLGVISYLTGAVWYDHDLDRSASADHKKNNVISARPSFRLGLITRLLREAWDGCVVSKSPPIVPSYTSVQIPRNRSPNLAIRTLSADSYLANCRWTLMGCERGARVWLSHGGEDETPELIKISCCALNPGVLKVIGRKLSSRYAETEDPRLLASLTLPVKCCIANPSSAPLITALAVSPRSSSELQLFVGTRVGSLYARRLPANFADVSSSGWIPEGYTDSTAGVPPLHIPSAVDDAPNSNDNPASDNAEKSSHAPVLNDAEVREAGLWEVTGWRQLVGHADHAITSLAVSQQYGLLASGDSRGHVCMWDAHRLTIVHHFDTNQLVESDEGSSTSPGSEIDGPTEVHTKSSAKTTPYSSRRVNSGRTRSRSKAARALPVYGSIDGLCFSPVSGELAVARWNRLSFHACWLGVYSPSGTPVMTRILDFYAEISDASVVQPRPNDRSHATVPMAFSTVPEGRGVNCLLLGGPGGRLIWLNSWTLDTVHTMILPQSGAAASSITALCFTPSSLARFDRLSQQIGEVMCQGLCAADDAGWVYFLAPHSDTHFARSKSIKAGGTEDQTKARTFASREHHDIFTGLWLENERPEDDSGFDVNTTSSVWSRCIIDNRSLLHPIILG</sequence>
<reference evidence="4" key="1">
    <citation type="submission" date="2024-06" db="EMBL/GenBank/DDBJ databases">
        <authorList>
            <person name="Liu X."/>
            <person name="Lenzi L."/>
            <person name="Haldenby T S."/>
            <person name="Uol C."/>
        </authorList>
    </citation>
    <scope>NUCLEOTIDE SEQUENCE</scope>
</reference>
<dbReference type="InterPro" id="IPR036372">
    <property type="entry name" value="BEACH_dom_sf"/>
</dbReference>
<feature type="compositionally biased region" description="Basic and acidic residues" evidence="1">
    <location>
        <begin position="2540"/>
        <end position="2552"/>
    </location>
</feature>
<dbReference type="InterPro" id="IPR011047">
    <property type="entry name" value="Quinoprotein_ADH-like_sf"/>
</dbReference>
<dbReference type="PROSITE" id="PS50197">
    <property type="entry name" value="BEACH"/>
    <property type="match status" value="1"/>
</dbReference>
<proteinExistence type="predicted"/>
<feature type="region of interest" description="Disordered" evidence="1">
    <location>
        <begin position="956"/>
        <end position="978"/>
    </location>
</feature>
<feature type="compositionally biased region" description="Polar residues" evidence="1">
    <location>
        <begin position="1820"/>
        <end position="1839"/>
    </location>
</feature>
<dbReference type="InterPro" id="IPR050865">
    <property type="entry name" value="BEACH_Domain"/>
</dbReference>
<dbReference type="Pfam" id="PF02138">
    <property type="entry name" value="Beach"/>
    <property type="match status" value="1"/>
</dbReference>
<feature type="domain" description="BEACH" evidence="2">
    <location>
        <begin position="3216"/>
        <end position="3538"/>
    </location>
</feature>
<dbReference type="Gene3D" id="1.10.1540.10">
    <property type="entry name" value="BEACH domain"/>
    <property type="match status" value="1"/>
</dbReference>
<feature type="region of interest" description="Disordered" evidence="1">
    <location>
        <begin position="3999"/>
        <end position="4042"/>
    </location>
</feature>
<dbReference type="Proteomes" id="UP001497525">
    <property type="component" value="Unassembled WGS sequence"/>
</dbReference>
<feature type="region of interest" description="Disordered" evidence="1">
    <location>
        <begin position="2060"/>
        <end position="2079"/>
    </location>
</feature>
<dbReference type="Gene3D" id="2.130.10.10">
    <property type="entry name" value="YVTN repeat-like/Quinoprotein amine dehydrogenase"/>
    <property type="match status" value="1"/>
</dbReference>
<comment type="caution">
    <text evidence="4">The sequence shown here is derived from an EMBL/GenBank/DDBJ whole genome shotgun (WGS) entry which is preliminary data.</text>
</comment>
<dbReference type="PANTHER" id="PTHR13743">
    <property type="entry name" value="BEIGE/BEACH-RELATED"/>
    <property type="match status" value="1"/>
</dbReference>
<evidence type="ECO:0000259" key="2">
    <source>
        <dbReference type="PROSITE" id="PS50197"/>
    </source>
</evidence>
<feature type="compositionally biased region" description="Polar residues" evidence="1">
    <location>
        <begin position="4021"/>
        <end position="4038"/>
    </location>
</feature>
<dbReference type="PROSITE" id="PS51783">
    <property type="entry name" value="PH_BEACH"/>
    <property type="match status" value="1"/>
</dbReference>
<feature type="region of interest" description="Disordered" evidence="1">
    <location>
        <begin position="3185"/>
        <end position="3218"/>
    </location>
</feature>
<feature type="compositionally biased region" description="Low complexity" evidence="1">
    <location>
        <begin position="2553"/>
        <end position="2566"/>
    </location>
</feature>
<evidence type="ECO:0000259" key="3">
    <source>
        <dbReference type="PROSITE" id="PS51783"/>
    </source>
</evidence>
<feature type="region of interest" description="Disordered" evidence="1">
    <location>
        <begin position="1802"/>
        <end position="1891"/>
    </location>
</feature>
<feature type="region of interest" description="Disordered" evidence="1">
    <location>
        <begin position="2880"/>
        <end position="2899"/>
    </location>
</feature>
<evidence type="ECO:0000313" key="4">
    <source>
        <dbReference type="EMBL" id="CAL5134469.1"/>
    </source>
</evidence>
<dbReference type="SUPFAM" id="SSF50998">
    <property type="entry name" value="Quinoprotein alcohol dehydrogenase-like"/>
    <property type="match status" value="1"/>
</dbReference>
<dbReference type="InterPro" id="IPR000409">
    <property type="entry name" value="BEACH_dom"/>
</dbReference>
<name>A0AAV2TBK7_CALDB</name>
<dbReference type="InterPro" id="IPR011993">
    <property type="entry name" value="PH-like_dom_sf"/>
</dbReference>
<dbReference type="Gene3D" id="2.30.29.30">
    <property type="entry name" value="Pleckstrin-homology domain (PH domain)/Phosphotyrosine-binding domain (PTB)"/>
    <property type="match status" value="1"/>
</dbReference>
<dbReference type="CDD" id="cd06071">
    <property type="entry name" value="Beach"/>
    <property type="match status" value="1"/>
</dbReference>
<dbReference type="SUPFAM" id="SSF81837">
    <property type="entry name" value="BEACH domain"/>
    <property type="match status" value="1"/>
</dbReference>
<organism evidence="4 5">
    <name type="scientific">Calicophoron daubneyi</name>
    <name type="common">Rumen fluke</name>
    <name type="synonym">Paramphistomum daubneyi</name>
    <dbReference type="NCBI Taxonomy" id="300641"/>
    <lineage>
        <taxon>Eukaryota</taxon>
        <taxon>Metazoa</taxon>
        <taxon>Spiralia</taxon>
        <taxon>Lophotrochozoa</taxon>
        <taxon>Platyhelminthes</taxon>
        <taxon>Trematoda</taxon>
        <taxon>Digenea</taxon>
        <taxon>Plagiorchiida</taxon>
        <taxon>Pronocephalata</taxon>
        <taxon>Paramphistomoidea</taxon>
        <taxon>Paramphistomidae</taxon>
        <taxon>Calicophoron</taxon>
    </lineage>
</organism>
<accession>A0AAV2TBK7</accession>
<feature type="region of interest" description="Disordered" evidence="1">
    <location>
        <begin position="2134"/>
        <end position="2220"/>
    </location>
</feature>
<dbReference type="PANTHER" id="PTHR13743:SF86">
    <property type="entry name" value="LYSOSOMAL-TRAFFICKING REGULATOR"/>
    <property type="match status" value="1"/>
</dbReference>
<feature type="compositionally biased region" description="Polar residues" evidence="1">
    <location>
        <begin position="3191"/>
        <end position="3203"/>
    </location>
</feature>
<feature type="compositionally biased region" description="Polar residues" evidence="1">
    <location>
        <begin position="958"/>
        <end position="973"/>
    </location>
</feature>
<dbReference type="SUPFAM" id="SSF50729">
    <property type="entry name" value="PH domain-like"/>
    <property type="match status" value="1"/>
</dbReference>
<evidence type="ECO:0000313" key="5">
    <source>
        <dbReference type="Proteomes" id="UP001497525"/>
    </source>
</evidence>
<dbReference type="SMART" id="SM01026">
    <property type="entry name" value="Beach"/>
    <property type="match status" value="1"/>
</dbReference>
<feature type="compositionally biased region" description="Polar residues" evidence="1">
    <location>
        <begin position="2881"/>
        <end position="2899"/>
    </location>
</feature>